<dbReference type="Proteomes" id="UP000243342">
    <property type="component" value="Unassembled WGS sequence"/>
</dbReference>
<name>A0A1J7CFG1_9ACTN</name>
<reference evidence="2 3" key="1">
    <citation type="submission" date="2016-10" db="EMBL/GenBank/DDBJ databases">
        <title>Genome sequence of Streptomyces gilvigriseus MUSC 26.</title>
        <authorList>
            <person name="Lee L.-H."/>
            <person name="Ser H.-L."/>
        </authorList>
    </citation>
    <scope>NUCLEOTIDE SEQUENCE [LARGE SCALE GENOMIC DNA]</scope>
    <source>
        <strain evidence="2 3">MUSC 26</strain>
    </source>
</reference>
<comment type="caution">
    <text evidence="2">The sequence shown here is derived from an EMBL/GenBank/DDBJ whole genome shotgun (WGS) entry which is preliminary data.</text>
</comment>
<dbReference type="OrthoDB" id="5181760at2"/>
<evidence type="ECO:0000313" key="2">
    <source>
        <dbReference type="EMBL" id="OIV38434.1"/>
    </source>
</evidence>
<protein>
    <submittedName>
        <fullName evidence="2">Uncharacterized protein</fullName>
    </submittedName>
</protein>
<keyword evidence="3" id="KW-1185">Reference proteome</keyword>
<accession>A0A1J7CFG1</accession>
<feature type="compositionally biased region" description="Low complexity" evidence="1">
    <location>
        <begin position="231"/>
        <end position="244"/>
    </location>
</feature>
<evidence type="ECO:0000256" key="1">
    <source>
        <dbReference type="SAM" id="MobiDB-lite"/>
    </source>
</evidence>
<evidence type="ECO:0000313" key="3">
    <source>
        <dbReference type="Proteomes" id="UP000243342"/>
    </source>
</evidence>
<gene>
    <name evidence="2" type="ORF">BIV57_05965</name>
</gene>
<dbReference type="RefSeq" id="WP_071655625.1">
    <property type="nucleotide sequence ID" value="NZ_MLCF01000022.1"/>
</dbReference>
<dbReference type="STRING" id="1428644.BIV57_05965"/>
<dbReference type="AlphaFoldDB" id="A0A1J7CFG1"/>
<proteinExistence type="predicted"/>
<feature type="region of interest" description="Disordered" evidence="1">
    <location>
        <begin position="216"/>
        <end position="244"/>
    </location>
</feature>
<sequence length="244" mass="25669">MSEDVQPAVAEVRAAAEALKAALDAHLAAVESRTGESDPAVYSAYEALAAAADAYDELLYDAYDEVTPFDVVAEGHEQAAPGAAEEPEAISVLIRRDYLVAEPERLVAQAARVVERDADGGGEPPETVHEALGVLFGEYEPDEIASRSEEYGLEDGDSTLWVAAAEPSDAGEWLAEPFDDADESTVICRFDVSSVYEDDLDDELDDEIEVEVVDVDGTAEDGAVEGGAVGDGASEGAEAGRPSE</sequence>
<dbReference type="EMBL" id="MLCF01000022">
    <property type="protein sequence ID" value="OIV38434.1"/>
    <property type="molecule type" value="Genomic_DNA"/>
</dbReference>
<organism evidence="2 3">
    <name type="scientific">Mangrovactinospora gilvigrisea</name>
    <dbReference type="NCBI Taxonomy" id="1428644"/>
    <lineage>
        <taxon>Bacteria</taxon>
        <taxon>Bacillati</taxon>
        <taxon>Actinomycetota</taxon>
        <taxon>Actinomycetes</taxon>
        <taxon>Kitasatosporales</taxon>
        <taxon>Streptomycetaceae</taxon>
        <taxon>Mangrovactinospora</taxon>
    </lineage>
</organism>